<evidence type="ECO:0000256" key="4">
    <source>
        <dbReference type="ARBA" id="ARBA00022670"/>
    </source>
</evidence>
<evidence type="ECO:0000313" key="13">
    <source>
        <dbReference type="EMBL" id="KAK3803986.1"/>
    </source>
</evidence>
<dbReference type="FunFam" id="3.40.630.10:FF:000020">
    <property type="entry name" value="Carboxypeptidase D"/>
    <property type="match status" value="1"/>
</dbReference>
<reference evidence="13" key="1">
    <citation type="journal article" date="2023" name="G3 (Bethesda)">
        <title>A reference genome for the long-term kleptoplast-retaining sea slug Elysia crispata morphotype clarki.</title>
        <authorList>
            <person name="Eastman K.E."/>
            <person name="Pendleton A.L."/>
            <person name="Shaikh M.A."/>
            <person name="Suttiyut T."/>
            <person name="Ogas R."/>
            <person name="Tomko P."/>
            <person name="Gavelis G."/>
            <person name="Widhalm J.R."/>
            <person name="Wisecaver J.H."/>
        </authorList>
    </citation>
    <scope>NUCLEOTIDE SEQUENCE</scope>
    <source>
        <strain evidence="13">ECLA1</strain>
    </source>
</reference>
<evidence type="ECO:0000256" key="9">
    <source>
        <dbReference type="PROSITE-ProRule" id="PRU01379"/>
    </source>
</evidence>
<feature type="compositionally biased region" description="Basic and acidic residues" evidence="10">
    <location>
        <begin position="435"/>
        <end position="451"/>
    </location>
</feature>
<sequence length="500" mass="55437">MKLPSVLVPLCGDGSAKYAYMACQMLLLWLLLVFTFTAVSVRGVEFRYHNQFALEETLRNFTKDYPGITSMYSVGKSVLGQEMWVLVLGKHAARPALLVPNVKYIANMHGNEVVGRELLLHLAQYYLSQYGKNVTLTRFLQATRVHLMPTMNPDGFSNAEQACHGVTGRGNALGYDLNRNFPDNARDDSNPQQPEVTNVINWIQETNFLLSANLHGGALVVNYPFDSYPGDASLQEYAASPDDDVFRHLALTYSRSHRNMYKGVNCVASFEQGITNGAEWYPVQGGMQDYMYRNSSGYEVLIEISCCKYPRQDQLQGLWEDNRDALINFLLEAHMGVKGLIYGQSSKVSDVFDIVGGAVIQVMGREGIQFRSTALGEYYKLLLPGTYTLLVSHPDFVLTTVPFEVTAGRVSRLDVKLMRSSGSSGRMQGPGGDWGQERRTGGAAGEEKEKSLSGSNSAATLGFKFLHQLWFLPQIISVMVTSTVISLSVLGCKSDLLNFL</sequence>
<keyword evidence="7" id="KW-0862">Zinc</keyword>
<keyword evidence="6" id="KW-0378">Hydrolase</keyword>
<keyword evidence="11" id="KW-0812">Transmembrane</keyword>
<dbReference type="PANTHER" id="PTHR11532:SF84">
    <property type="entry name" value="CARBOXYPEPTIDASE M"/>
    <property type="match status" value="1"/>
</dbReference>
<dbReference type="GO" id="GO:0006518">
    <property type="term" value="P:peptide metabolic process"/>
    <property type="evidence" value="ECO:0007669"/>
    <property type="project" value="TreeGrafter"/>
</dbReference>
<feature type="domain" description="Peptidase M14" evidence="12">
    <location>
        <begin position="47"/>
        <end position="333"/>
    </location>
</feature>
<keyword evidence="11" id="KW-0472">Membrane</keyword>
<comment type="caution">
    <text evidence="13">The sequence shown here is derived from an EMBL/GenBank/DDBJ whole genome shotgun (WGS) entry which is preliminary data.</text>
</comment>
<evidence type="ECO:0000256" key="8">
    <source>
        <dbReference type="ARBA" id="ARBA00023180"/>
    </source>
</evidence>
<dbReference type="Gene3D" id="2.60.40.1120">
    <property type="entry name" value="Carboxypeptidase-like, regulatory domain"/>
    <property type="match status" value="1"/>
</dbReference>
<accession>A0AAE1EDZ5</accession>
<dbReference type="PRINTS" id="PR00765">
    <property type="entry name" value="CRBOXYPTASEA"/>
</dbReference>
<evidence type="ECO:0000256" key="3">
    <source>
        <dbReference type="ARBA" id="ARBA00022645"/>
    </source>
</evidence>
<dbReference type="SMART" id="SM00631">
    <property type="entry name" value="Zn_pept"/>
    <property type="match status" value="1"/>
</dbReference>
<keyword evidence="4" id="KW-0645">Protease</keyword>
<keyword evidence="8" id="KW-0325">Glycoprotein</keyword>
<comment type="cofactor">
    <cofactor evidence="1">
        <name>Zn(2+)</name>
        <dbReference type="ChEBI" id="CHEBI:29105"/>
    </cofactor>
</comment>
<evidence type="ECO:0000256" key="2">
    <source>
        <dbReference type="ARBA" id="ARBA00005988"/>
    </source>
</evidence>
<name>A0AAE1EDZ5_9GAST</name>
<dbReference type="PANTHER" id="PTHR11532">
    <property type="entry name" value="PROTEASE M14 CARBOXYPEPTIDASE"/>
    <property type="match status" value="1"/>
</dbReference>
<evidence type="ECO:0000313" key="14">
    <source>
        <dbReference type="Proteomes" id="UP001283361"/>
    </source>
</evidence>
<feature type="transmembrane region" description="Helical" evidence="11">
    <location>
        <begin position="469"/>
        <end position="490"/>
    </location>
</feature>
<dbReference type="GO" id="GO:0005615">
    <property type="term" value="C:extracellular space"/>
    <property type="evidence" value="ECO:0007669"/>
    <property type="project" value="TreeGrafter"/>
</dbReference>
<evidence type="ECO:0000256" key="1">
    <source>
        <dbReference type="ARBA" id="ARBA00001947"/>
    </source>
</evidence>
<dbReference type="InterPro" id="IPR057247">
    <property type="entry name" value="CARBOXYPEPT_ZN_2"/>
</dbReference>
<dbReference type="EMBL" id="JAWDGP010000067">
    <property type="protein sequence ID" value="KAK3803986.1"/>
    <property type="molecule type" value="Genomic_DNA"/>
</dbReference>
<keyword evidence="5" id="KW-0479">Metal-binding</keyword>
<dbReference type="GO" id="GO:0004181">
    <property type="term" value="F:metallocarboxypeptidase activity"/>
    <property type="evidence" value="ECO:0007669"/>
    <property type="project" value="InterPro"/>
</dbReference>
<dbReference type="Proteomes" id="UP001283361">
    <property type="component" value="Unassembled WGS sequence"/>
</dbReference>
<keyword evidence="11" id="KW-1133">Transmembrane helix</keyword>
<evidence type="ECO:0000256" key="10">
    <source>
        <dbReference type="SAM" id="MobiDB-lite"/>
    </source>
</evidence>
<evidence type="ECO:0000259" key="12">
    <source>
        <dbReference type="PROSITE" id="PS52035"/>
    </source>
</evidence>
<evidence type="ECO:0000256" key="5">
    <source>
        <dbReference type="ARBA" id="ARBA00022723"/>
    </source>
</evidence>
<feature type="transmembrane region" description="Helical" evidence="11">
    <location>
        <begin position="26"/>
        <end position="44"/>
    </location>
</feature>
<dbReference type="InterPro" id="IPR008969">
    <property type="entry name" value="CarboxyPept-like_regulatory"/>
</dbReference>
<dbReference type="SUPFAM" id="SSF49464">
    <property type="entry name" value="Carboxypeptidase regulatory domain-like"/>
    <property type="match status" value="1"/>
</dbReference>
<organism evidence="13 14">
    <name type="scientific">Elysia crispata</name>
    <name type="common">lettuce slug</name>
    <dbReference type="NCBI Taxonomy" id="231223"/>
    <lineage>
        <taxon>Eukaryota</taxon>
        <taxon>Metazoa</taxon>
        <taxon>Spiralia</taxon>
        <taxon>Lophotrochozoa</taxon>
        <taxon>Mollusca</taxon>
        <taxon>Gastropoda</taxon>
        <taxon>Heterobranchia</taxon>
        <taxon>Euthyneura</taxon>
        <taxon>Panpulmonata</taxon>
        <taxon>Sacoglossa</taxon>
        <taxon>Placobranchoidea</taxon>
        <taxon>Plakobranchidae</taxon>
        <taxon>Elysia</taxon>
    </lineage>
</organism>
<evidence type="ECO:0000256" key="7">
    <source>
        <dbReference type="ARBA" id="ARBA00022833"/>
    </source>
</evidence>
<dbReference type="PROSITE" id="PS52035">
    <property type="entry name" value="PEPTIDASE_M14"/>
    <property type="match status" value="1"/>
</dbReference>
<dbReference type="InterPro" id="IPR000834">
    <property type="entry name" value="Peptidase_M14"/>
</dbReference>
<dbReference type="Gene3D" id="3.40.630.10">
    <property type="entry name" value="Zn peptidases"/>
    <property type="match status" value="1"/>
</dbReference>
<dbReference type="InterPro" id="IPR050753">
    <property type="entry name" value="Peptidase_M14_domain"/>
</dbReference>
<evidence type="ECO:0000256" key="11">
    <source>
        <dbReference type="SAM" id="Phobius"/>
    </source>
</evidence>
<dbReference type="GO" id="GO:0008270">
    <property type="term" value="F:zinc ion binding"/>
    <property type="evidence" value="ECO:0007669"/>
    <property type="project" value="InterPro"/>
</dbReference>
<keyword evidence="14" id="KW-1185">Reference proteome</keyword>
<comment type="similarity">
    <text evidence="2 9">Belongs to the peptidase M14 family.</text>
</comment>
<dbReference type="InterPro" id="IPR057246">
    <property type="entry name" value="CARBOXYPEPT_ZN_1"/>
</dbReference>
<gene>
    <name evidence="13" type="ORF">RRG08_066222</name>
</gene>
<dbReference type="PROSITE" id="PS00132">
    <property type="entry name" value="CARBOXYPEPT_ZN_1"/>
    <property type="match status" value="1"/>
</dbReference>
<dbReference type="GO" id="GO:0016485">
    <property type="term" value="P:protein processing"/>
    <property type="evidence" value="ECO:0007669"/>
    <property type="project" value="TreeGrafter"/>
</dbReference>
<dbReference type="CDD" id="cd03858">
    <property type="entry name" value="M14_CP_N-E_like"/>
    <property type="match status" value="1"/>
</dbReference>
<protein>
    <recommendedName>
        <fullName evidence="12">Peptidase M14 domain-containing protein</fullName>
    </recommendedName>
</protein>
<evidence type="ECO:0000256" key="6">
    <source>
        <dbReference type="ARBA" id="ARBA00022801"/>
    </source>
</evidence>
<proteinExistence type="inferred from homology"/>
<dbReference type="AlphaFoldDB" id="A0AAE1EDZ5"/>
<feature type="active site" description="Proton donor/acceptor" evidence="9">
    <location>
        <position position="303"/>
    </location>
</feature>
<dbReference type="PROSITE" id="PS00133">
    <property type="entry name" value="CARBOXYPEPT_ZN_2"/>
    <property type="match status" value="1"/>
</dbReference>
<dbReference type="Pfam" id="PF00246">
    <property type="entry name" value="Peptidase_M14"/>
    <property type="match status" value="1"/>
</dbReference>
<keyword evidence="3" id="KW-0121">Carboxypeptidase</keyword>
<dbReference type="SUPFAM" id="SSF53187">
    <property type="entry name" value="Zn-dependent exopeptidases"/>
    <property type="match status" value="1"/>
</dbReference>
<feature type="region of interest" description="Disordered" evidence="10">
    <location>
        <begin position="420"/>
        <end position="453"/>
    </location>
</feature>